<dbReference type="Pfam" id="PF00497">
    <property type="entry name" value="SBP_bac_3"/>
    <property type="match status" value="1"/>
</dbReference>
<reference evidence="7" key="1">
    <citation type="submission" date="2024-05" db="EMBL/GenBank/DDBJ databases">
        <authorList>
            <person name="Kim S."/>
            <person name="Heo J."/>
            <person name="Choi H."/>
            <person name="Choi Y."/>
            <person name="Kwon S.-W."/>
            <person name="Kim Y."/>
        </authorList>
    </citation>
    <scope>NUCLEOTIDE SEQUENCE</scope>
    <source>
        <strain evidence="7">KACC 23698</strain>
    </source>
</reference>
<dbReference type="GO" id="GO:0030313">
    <property type="term" value="C:cell envelope"/>
    <property type="evidence" value="ECO:0007669"/>
    <property type="project" value="UniProtKB-SubCell"/>
</dbReference>
<dbReference type="RefSeq" id="WP_406857711.1">
    <property type="nucleotide sequence ID" value="NZ_CP157484.1"/>
</dbReference>
<protein>
    <submittedName>
        <fullName evidence="7">ABC transporter substrate-binding protein</fullName>
    </submittedName>
</protein>
<accession>A0AAU7JKL0</accession>
<evidence type="ECO:0000256" key="4">
    <source>
        <dbReference type="RuleBase" id="RU003744"/>
    </source>
</evidence>
<dbReference type="SUPFAM" id="SSF53850">
    <property type="entry name" value="Periplasmic binding protein-like II"/>
    <property type="match status" value="1"/>
</dbReference>
<dbReference type="SMART" id="SM00062">
    <property type="entry name" value="PBPb"/>
    <property type="match status" value="1"/>
</dbReference>
<evidence type="ECO:0000256" key="5">
    <source>
        <dbReference type="SAM" id="SignalP"/>
    </source>
</evidence>
<gene>
    <name evidence="7" type="ORF">ABEG18_08890</name>
</gene>
<evidence type="ECO:0000256" key="1">
    <source>
        <dbReference type="ARBA" id="ARBA00004196"/>
    </source>
</evidence>
<dbReference type="EMBL" id="CP157484">
    <property type="protein sequence ID" value="XBO40853.1"/>
    <property type="molecule type" value="Genomic_DNA"/>
</dbReference>
<evidence type="ECO:0000256" key="2">
    <source>
        <dbReference type="ARBA" id="ARBA00010333"/>
    </source>
</evidence>
<dbReference type="PANTHER" id="PTHR35936:SF17">
    <property type="entry name" value="ARGININE-BINDING EXTRACELLULAR PROTEIN ARTP"/>
    <property type="match status" value="1"/>
</dbReference>
<evidence type="ECO:0000259" key="6">
    <source>
        <dbReference type="SMART" id="SM00062"/>
    </source>
</evidence>
<comment type="subcellular location">
    <subcellularLocation>
        <location evidence="1">Cell envelope</location>
    </subcellularLocation>
</comment>
<name>A0AAU7JKL0_9HYPH</name>
<evidence type="ECO:0000313" key="7">
    <source>
        <dbReference type="EMBL" id="XBO40853.1"/>
    </source>
</evidence>
<feature type="domain" description="Solute-binding protein family 3/N-terminal" evidence="6">
    <location>
        <begin position="36"/>
        <end position="266"/>
    </location>
</feature>
<feature type="chain" id="PRO_5043313583" evidence="5">
    <location>
        <begin position="25"/>
        <end position="278"/>
    </location>
</feature>
<comment type="similarity">
    <text evidence="2 4">Belongs to the bacterial solute-binding protein 3 family.</text>
</comment>
<dbReference type="PANTHER" id="PTHR35936">
    <property type="entry name" value="MEMBRANE-BOUND LYTIC MUREIN TRANSGLYCOSYLASE F"/>
    <property type="match status" value="1"/>
</dbReference>
<dbReference type="InterPro" id="IPR001638">
    <property type="entry name" value="Solute-binding_3/MltF_N"/>
</dbReference>
<organism evidence="7">
    <name type="scientific">Alsobacter sp. KACC 23698</name>
    <dbReference type="NCBI Taxonomy" id="3149229"/>
    <lineage>
        <taxon>Bacteria</taxon>
        <taxon>Pseudomonadati</taxon>
        <taxon>Pseudomonadota</taxon>
        <taxon>Alphaproteobacteria</taxon>
        <taxon>Hyphomicrobiales</taxon>
        <taxon>Alsobacteraceae</taxon>
        <taxon>Alsobacter</taxon>
    </lineage>
</organism>
<sequence length="278" mass="29590">MKKTFATLAIVAVALAAGGSLASAQTAPDRVKQAGKLVIATFPNYAPIAYKEPATNTLTGFDIDLGEAIAKTLGVKAEWQEIAFAQMLPSLQTGRVDMVMAGMSDLPSRREVADFVDYMSSGAQFYTITALAGEIKSPADLCGKSVGASRSTNWPQQIADWSKSNCEANGKPAITVVGTEGSVDARTQLKTQRLQAAVQGNETLPYFQKLEPNTYVPLGKAFTQSLVGIPFTKAENGLRDAVKGALEKLQADGVYDQLLAKYGLQDNAHKPISINKGE</sequence>
<proteinExistence type="inferred from homology"/>
<dbReference type="InterPro" id="IPR018313">
    <property type="entry name" value="SBP_3_CS"/>
</dbReference>
<feature type="signal peptide" evidence="5">
    <location>
        <begin position="1"/>
        <end position="24"/>
    </location>
</feature>
<keyword evidence="3 5" id="KW-0732">Signal</keyword>
<dbReference type="AlphaFoldDB" id="A0AAU7JKL0"/>
<dbReference type="CDD" id="cd01004">
    <property type="entry name" value="PBP2_MidA_like"/>
    <property type="match status" value="1"/>
</dbReference>
<dbReference type="Gene3D" id="3.40.190.10">
    <property type="entry name" value="Periplasmic binding protein-like II"/>
    <property type="match status" value="2"/>
</dbReference>
<evidence type="ECO:0000256" key="3">
    <source>
        <dbReference type="ARBA" id="ARBA00022729"/>
    </source>
</evidence>
<dbReference type="PROSITE" id="PS01039">
    <property type="entry name" value="SBP_BACTERIAL_3"/>
    <property type="match status" value="1"/>
</dbReference>